<dbReference type="PANTHER" id="PTHR30244:SF42">
    <property type="entry name" value="UDP-2-ACETAMIDO-2-DEOXY-3-OXO-D-GLUCURONATE AMINOTRANSFERASE"/>
    <property type="match status" value="1"/>
</dbReference>
<accession>A0A382JUT5</accession>
<sequence length="130" mass="14902">LLSKLQVFDDELITRNSVAKQYTELLIEHVSRELVELPTVQHYNKSSWAQYTIRVSRRDQVRTNLAQAGVPTAVHYPIPLYQQESLAEVTLDCENTETAVQQVLSLPMHPYLNSKTQDYIANSLIQAIDF</sequence>
<proteinExistence type="predicted"/>
<dbReference type="PANTHER" id="PTHR30244">
    <property type="entry name" value="TRANSAMINASE"/>
    <property type="match status" value="1"/>
</dbReference>
<dbReference type="InterPro" id="IPR015424">
    <property type="entry name" value="PyrdxlP-dep_Trfase"/>
</dbReference>
<dbReference type="InterPro" id="IPR015422">
    <property type="entry name" value="PyrdxlP-dep_Trfase_small"/>
</dbReference>
<protein>
    <recommendedName>
        <fullName evidence="2">Aminotransferase DegT</fullName>
    </recommendedName>
</protein>
<reference evidence="1" key="1">
    <citation type="submission" date="2018-05" db="EMBL/GenBank/DDBJ databases">
        <authorList>
            <person name="Lanie J.A."/>
            <person name="Ng W.-L."/>
            <person name="Kazmierczak K.M."/>
            <person name="Andrzejewski T.M."/>
            <person name="Davidsen T.M."/>
            <person name="Wayne K.J."/>
            <person name="Tettelin H."/>
            <person name="Glass J.I."/>
            <person name="Rusch D."/>
            <person name="Podicherti R."/>
            <person name="Tsui H.-C.T."/>
            <person name="Winkler M.E."/>
        </authorList>
    </citation>
    <scope>NUCLEOTIDE SEQUENCE</scope>
</reference>
<feature type="non-terminal residue" evidence="1">
    <location>
        <position position="1"/>
    </location>
</feature>
<gene>
    <name evidence="1" type="ORF">METZ01_LOCUS268383</name>
</gene>
<dbReference type="GO" id="GO:0008483">
    <property type="term" value="F:transaminase activity"/>
    <property type="evidence" value="ECO:0007669"/>
    <property type="project" value="TreeGrafter"/>
</dbReference>
<dbReference type="GO" id="GO:0000271">
    <property type="term" value="P:polysaccharide biosynthetic process"/>
    <property type="evidence" value="ECO:0007669"/>
    <property type="project" value="TreeGrafter"/>
</dbReference>
<dbReference type="SUPFAM" id="SSF53383">
    <property type="entry name" value="PLP-dependent transferases"/>
    <property type="match status" value="1"/>
</dbReference>
<evidence type="ECO:0008006" key="2">
    <source>
        <dbReference type="Google" id="ProtNLM"/>
    </source>
</evidence>
<dbReference type="Gene3D" id="3.90.1150.10">
    <property type="entry name" value="Aspartate Aminotransferase, domain 1"/>
    <property type="match status" value="1"/>
</dbReference>
<dbReference type="GO" id="GO:0030170">
    <property type="term" value="F:pyridoxal phosphate binding"/>
    <property type="evidence" value="ECO:0007669"/>
    <property type="project" value="TreeGrafter"/>
</dbReference>
<dbReference type="Pfam" id="PF01041">
    <property type="entry name" value="DegT_DnrJ_EryC1"/>
    <property type="match status" value="1"/>
</dbReference>
<name>A0A382JUT5_9ZZZZ</name>
<dbReference type="EMBL" id="UINC01076399">
    <property type="protein sequence ID" value="SVC15529.1"/>
    <property type="molecule type" value="Genomic_DNA"/>
</dbReference>
<dbReference type="AlphaFoldDB" id="A0A382JUT5"/>
<organism evidence="1">
    <name type="scientific">marine metagenome</name>
    <dbReference type="NCBI Taxonomy" id="408172"/>
    <lineage>
        <taxon>unclassified sequences</taxon>
        <taxon>metagenomes</taxon>
        <taxon>ecological metagenomes</taxon>
    </lineage>
</organism>
<evidence type="ECO:0000313" key="1">
    <source>
        <dbReference type="EMBL" id="SVC15529.1"/>
    </source>
</evidence>
<dbReference type="InterPro" id="IPR000653">
    <property type="entry name" value="DegT/StrS_aminotransferase"/>
</dbReference>